<dbReference type="Gene3D" id="3.10.10.10">
    <property type="entry name" value="HIV Type 1 Reverse Transcriptase, subunit A, domain 1"/>
    <property type="match status" value="1"/>
</dbReference>
<dbReference type="InterPro" id="IPR012337">
    <property type="entry name" value="RNaseH-like_sf"/>
</dbReference>
<protein>
    <submittedName>
        <fullName evidence="11">Reverse transcriptase domain-containing protein</fullName>
    </submittedName>
</protein>
<evidence type="ECO:0000313" key="12">
    <source>
        <dbReference type="Proteomes" id="UP001151760"/>
    </source>
</evidence>
<sequence length="1567" mass="179359">MAGPIEGGGPEGMNEREETHPPLTKEQIEGHVSALKSLIKSYNRKNKGDPIRLDFEIVDTEEARRTPFTRRIIEFAGLEYKMPNNIKLYDGTTDPKDHLSRFAGAANSGEWHMPVWCRMFQQTLDGSARGWFERLPHDSINEWADLREAFAARFSVRRACFKEPYEITKIIRKANESLTAFKERWTVETGFIMGVPEVMKIALFMDSVKSPDLAKRFSNKVPTTVNEMMERLDDFVRSEEAYANTELPKGETGESHRKVSFPSNGRDTRSFRSTRPVESRRDEFKNNYKGRDTYHAARARDDRAPYPYPRGEYNRRAAPVLTIDSLTKYPKEILATETQLRLLVPRPMLNPLRSGNTDRYCDYHQEKGHYTNDCIQLRKQLEIALESGKLNHLVKDVQQRGRGSHGRDDPQQARIINVISVNSVKDKSEKSERRQKVEGYLVRRVYVDEGFSVEVMFEHCFENLNPKIKGRLKETRTDLVGFAEEVSKPLGKIELEVCFGNIGLSRRTSMKFIVVRAPSPYNIILGRPGLKTLQAIPSTIHSMMKFTTPKGVATLVTRTVIIVECRRLEKKQMMEEEGPEGKGEVAVTEEVLVNPSFPKQLVTIGGGLSKASKDQLKCLLKDNMAVFVWDPSDMTGVPRRIIEHALNVNPSLDPVCQKPRTFSMEKSRVVTDEVSEWIKEGIVRPMKYPTYISNPVMVKKGDETWRMCIDFKNLNSACPKDYYPLSNIDCKVESVMGFKYKCFLDAYRGYHQIQMAKENEEKTAFYTDQGTYCYTKMPFGLKNAGATYQRLVDSTFQPQIGRNLEAYVDDMVIKSRDEKMLLADIAETFDNLKKINMKLNLKKCSFGVEEGKFLGYMVTSEGIRANPKKIRALADLQSPRTLKEMQSLNGKLASLSRFLAKFAERSVPLITELPSLTPPREKETLYAYLAVSAEAVSVVLLTERKGRQCPVQYVSRTLNEAERNYAPMEKLALSLIHMTRRLRRYFEAHPVKVITDQPIKNILNNTETSRKLAKYDVELGAYNIKFIHRNAVKGQVLADFLSEALEGTKEDLYFRMPEVPVEKDDTESWTLFTDGASSPKGSGAGLVLIGPNGIEYTYALRLTFPSTNNEAEYEALLARLRIARQMNISNIEVKVDSKLVASQINENYEANKDSMIKYLAKAKEYISGFKSFSIENIPRNMNQKADVLSKLASVAFNHLTKEVLVEVLNERSTKGEEVHTIVEEEEDNWMTPIIQCLEEGIWPKDKNVARCLRAKIGQYTVESSVLFKKGYLEPMLICMGLLQANYVIREIHMGSCGMHVGPRAVVRKAVRQGYYWPTMHEDAKKEIEKCDPYQIHAPVPRFGLPRIIVTDNGAQLVNDPFKSWCGRFEIHQMNTTVAHPQANGLVERANRSLMEGIKTRLGKEKAGWVDELPNVLWVHWTLIKRSNGETPFSLTYGSEAVIPAEIGMPTYRTLMIREEYNEEEMRLNLDLLQEKREAAAVKEARYKTRMEQYYNKKVRSTGFKPGEFVFRRNEASRVKDQGKLGPKWEGPYRVMKAYENGSYKLQTLEDKKVPRTWHAINLRKCYM</sequence>
<dbReference type="InterPro" id="IPR043128">
    <property type="entry name" value="Rev_trsase/Diguanyl_cyclase"/>
</dbReference>
<dbReference type="Pfam" id="PF03732">
    <property type="entry name" value="Retrotrans_gag"/>
    <property type="match status" value="1"/>
</dbReference>
<evidence type="ECO:0000313" key="11">
    <source>
        <dbReference type="EMBL" id="GJS68513.1"/>
    </source>
</evidence>
<feature type="compositionally biased region" description="Basic and acidic residues" evidence="7">
    <location>
        <begin position="248"/>
        <end position="257"/>
    </location>
</feature>
<dbReference type="GO" id="GO:0003964">
    <property type="term" value="F:RNA-directed DNA polymerase activity"/>
    <property type="evidence" value="ECO:0007669"/>
    <property type="project" value="UniProtKB-KW"/>
</dbReference>
<keyword evidence="6 11" id="KW-0695">RNA-directed DNA polymerase</keyword>
<reference evidence="11" key="1">
    <citation type="journal article" date="2022" name="Int. J. Mol. Sci.">
        <title>Draft Genome of Tanacetum Coccineum: Genomic Comparison of Closely Related Tanacetum-Family Plants.</title>
        <authorList>
            <person name="Yamashiro T."/>
            <person name="Shiraishi A."/>
            <person name="Nakayama K."/>
            <person name="Satake H."/>
        </authorList>
    </citation>
    <scope>NUCLEOTIDE SEQUENCE</scope>
</reference>
<name>A0ABQ4XUE2_9ASTR</name>
<dbReference type="InterPro" id="IPR001584">
    <property type="entry name" value="Integrase_cat-core"/>
</dbReference>
<dbReference type="InterPro" id="IPR002156">
    <property type="entry name" value="RNaseH_domain"/>
</dbReference>
<dbReference type="InterPro" id="IPR036397">
    <property type="entry name" value="RNaseH_sf"/>
</dbReference>
<reference evidence="11" key="2">
    <citation type="submission" date="2022-01" db="EMBL/GenBank/DDBJ databases">
        <authorList>
            <person name="Yamashiro T."/>
            <person name="Shiraishi A."/>
            <person name="Satake H."/>
            <person name="Nakayama K."/>
        </authorList>
    </citation>
    <scope>NUCLEOTIDE SEQUENCE</scope>
</reference>
<evidence type="ECO:0000259" key="8">
    <source>
        <dbReference type="PROSITE" id="PS50878"/>
    </source>
</evidence>
<comment type="caution">
    <text evidence="11">The sequence shown here is derived from an EMBL/GenBank/DDBJ whole genome shotgun (WGS) entry which is preliminary data.</text>
</comment>
<feature type="domain" description="Reverse transcriptase" evidence="8">
    <location>
        <begin position="679"/>
        <end position="858"/>
    </location>
</feature>
<evidence type="ECO:0000256" key="7">
    <source>
        <dbReference type="SAM" id="MobiDB-lite"/>
    </source>
</evidence>
<evidence type="ECO:0000256" key="5">
    <source>
        <dbReference type="ARBA" id="ARBA00022801"/>
    </source>
</evidence>
<dbReference type="PROSITE" id="PS50879">
    <property type="entry name" value="RNASE_H_1"/>
    <property type="match status" value="1"/>
</dbReference>
<evidence type="ECO:0000256" key="4">
    <source>
        <dbReference type="ARBA" id="ARBA00022759"/>
    </source>
</evidence>
<dbReference type="PROSITE" id="PS50878">
    <property type="entry name" value="RT_POL"/>
    <property type="match status" value="1"/>
</dbReference>
<evidence type="ECO:0000259" key="9">
    <source>
        <dbReference type="PROSITE" id="PS50879"/>
    </source>
</evidence>
<feature type="region of interest" description="Disordered" evidence="7">
    <location>
        <begin position="244"/>
        <end position="311"/>
    </location>
</feature>
<dbReference type="CDD" id="cd09279">
    <property type="entry name" value="RNase_HI_like"/>
    <property type="match status" value="1"/>
</dbReference>
<dbReference type="CDD" id="cd00303">
    <property type="entry name" value="retropepsin_like"/>
    <property type="match status" value="1"/>
</dbReference>
<evidence type="ECO:0000256" key="3">
    <source>
        <dbReference type="ARBA" id="ARBA00022722"/>
    </source>
</evidence>
<keyword evidence="5" id="KW-0378">Hydrolase</keyword>
<feature type="compositionally biased region" description="Gly residues" evidence="7">
    <location>
        <begin position="1"/>
        <end position="11"/>
    </location>
</feature>
<proteinExistence type="predicted"/>
<evidence type="ECO:0000256" key="6">
    <source>
        <dbReference type="ARBA" id="ARBA00022918"/>
    </source>
</evidence>
<feature type="region of interest" description="Disordered" evidence="7">
    <location>
        <begin position="1"/>
        <end position="26"/>
    </location>
</feature>
<keyword evidence="1" id="KW-0808">Transferase</keyword>
<dbReference type="SUPFAM" id="SSF53098">
    <property type="entry name" value="Ribonuclease H-like"/>
    <property type="match status" value="2"/>
</dbReference>
<dbReference type="CDD" id="cd01647">
    <property type="entry name" value="RT_LTR"/>
    <property type="match status" value="1"/>
</dbReference>
<dbReference type="Pfam" id="PF13456">
    <property type="entry name" value="RVT_3"/>
    <property type="match status" value="1"/>
</dbReference>
<dbReference type="Pfam" id="PF17921">
    <property type="entry name" value="Integrase_H2C2"/>
    <property type="match status" value="1"/>
</dbReference>
<dbReference type="EMBL" id="BQNB010009796">
    <property type="protein sequence ID" value="GJS68513.1"/>
    <property type="molecule type" value="Genomic_DNA"/>
</dbReference>
<evidence type="ECO:0000259" key="10">
    <source>
        <dbReference type="PROSITE" id="PS50994"/>
    </source>
</evidence>
<dbReference type="Gene3D" id="3.30.70.270">
    <property type="match status" value="1"/>
</dbReference>
<keyword evidence="4" id="KW-0255">Endonuclease</keyword>
<keyword evidence="12" id="KW-1185">Reference proteome</keyword>
<feature type="compositionally biased region" description="Basic and acidic residues" evidence="7">
    <location>
        <begin position="266"/>
        <end position="304"/>
    </location>
</feature>
<evidence type="ECO:0000256" key="1">
    <source>
        <dbReference type="ARBA" id="ARBA00022679"/>
    </source>
</evidence>
<dbReference type="InterPro" id="IPR043502">
    <property type="entry name" value="DNA/RNA_pol_sf"/>
</dbReference>
<feature type="domain" description="Integrase catalytic" evidence="10">
    <location>
        <begin position="1270"/>
        <end position="1439"/>
    </location>
</feature>
<dbReference type="Gene3D" id="3.30.420.10">
    <property type="entry name" value="Ribonuclease H-like superfamily/Ribonuclease H"/>
    <property type="match status" value="2"/>
</dbReference>
<dbReference type="InterPro" id="IPR041588">
    <property type="entry name" value="Integrase_H2C2"/>
</dbReference>
<feature type="domain" description="RNase H type-1" evidence="9">
    <location>
        <begin position="1065"/>
        <end position="1194"/>
    </location>
</feature>
<dbReference type="Proteomes" id="UP001151760">
    <property type="component" value="Unassembled WGS sequence"/>
</dbReference>
<organism evidence="11 12">
    <name type="scientific">Tanacetum coccineum</name>
    <dbReference type="NCBI Taxonomy" id="301880"/>
    <lineage>
        <taxon>Eukaryota</taxon>
        <taxon>Viridiplantae</taxon>
        <taxon>Streptophyta</taxon>
        <taxon>Embryophyta</taxon>
        <taxon>Tracheophyta</taxon>
        <taxon>Spermatophyta</taxon>
        <taxon>Magnoliopsida</taxon>
        <taxon>eudicotyledons</taxon>
        <taxon>Gunneridae</taxon>
        <taxon>Pentapetalae</taxon>
        <taxon>asterids</taxon>
        <taxon>campanulids</taxon>
        <taxon>Asterales</taxon>
        <taxon>Asteraceae</taxon>
        <taxon>Asteroideae</taxon>
        <taxon>Anthemideae</taxon>
        <taxon>Anthemidinae</taxon>
        <taxon>Tanacetum</taxon>
    </lineage>
</organism>
<dbReference type="SUPFAM" id="SSF56672">
    <property type="entry name" value="DNA/RNA polymerases"/>
    <property type="match status" value="1"/>
</dbReference>
<dbReference type="PANTHER" id="PTHR48475">
    <property type="entry name" value="RIBONUCLEASE H"/>
    <property type="match status" value="1"/>
</dbReference>
<dbReference type="InterPro" id="IPR041373">
    <property type="entry name" value="RT_RNaseH"/>
</dbReference>
<evidence type="ECO:0000256" key="2">
    <source>
        <dbReference type="ARBA" id="ARBA00022695"/>
    </source>
</evidence>
<dbReference type="PANTHER" id="PTHR48475:SF2">
    <property type="entry name" value="RIBONUCLEASE H"/>
    <property type="match status" value="1"/>
</dbReference>
<keyword evidence="3" id="KW-0540">Nuclease</keyword>
<keyword evidence="2" id="KW-0548">Nucleotidyltransferase</keyword>
<dbReference type="Pfam" id="PF00078">
    <property type="entry name" value="RVT_1"/>
    <property type="match status" value="1"/>
</dbReference>
<dbReference type="InterPro" id="IPR000477">
    <property type="entry name" value="RT_dom"/>
</dbReference>
<gene>
    <name evidence="11" type="ORF">Tco_0683078</name>
</gene>
<dbReference type="InterPro" id="IPR005162">
    <property type="entry name" value="Retrotrans_gag_dom"/>
</dbReference>
<accession>A0ABQ4XUE2</accession>
<dbReference type="Pfam" id="PF17917">
    <property type="entry name" value="RT_RNaseH"/>
    <property type="match status" value="1"/>
</dbReference>
<dbReference type="PROSITE" id="PS50994">
    <property type="entry name" value="INTEGRASE"/>
    <property type="match status" value="1"/>
</dbReference>